<protein>
    <submittedName>
        <fullName evidence="4">Hydroxymethylpyrimidine ABC transporter, substrate-binding component</fullName>
    </submittedName>
</protein>
<comment type="similarity">
    <text evidence="2">Belongs to the bacterial solute-binding protein SsuA/TauA family.</text>
</comment>
<dbReference type="KEGG" id="odi:ODI_R3218"/>
<dbReference type="OrthoDB" id="286202at2"/>
<reference evidence="5 6" key="2">
    <citation type="submission" date="2017-08" db="EMBL/GenBank/DDBJ databases">
        <authorList>
            <person name="de Groot N.N."/>
        </authorList>
    </citation>
    <scope>NUCLEOTIDE SEQUENCE [LARGE SCALE GENOMIC DNA]</scope>
    <source>
        <strain evidence="5">Orrdi1</strain>
    </source>
</reference>
<evidence type="ECO:0000256" key="3">
    <source>
        <dbReference type="ARBA" id="ARBA00022729"/>
    </source>
</evidence>
<dbReference type="Gene3D" id="3.40.190.10">
    <property type="entry name" value="Periplasmic binding protein-like II"/>
    <property type="match status" value="2"/>
</dbReference>
<comment type="subcellular location">
    <subcellularLocation>
        <location evidence="1">Periplasm</location>
    </subcellularLocation>
</comment>
<dbReference type="Pfam" id="PF13379">
    <property type="entry name" value="NMT1_2"/>
    <property type="match status" value="1"/>
</dbReference>
<evidence type="ECO:0000313" key="6">
    <source>
        <dbReference type="Proteomes" id="UP000078558"/>
    </source>
</evidence>
<sequence length="345" mass="36062">MAVTRRQLLQAAGAAGALGLAPFSVHAKAATRKVHIAVGGKALVYYLPLTIAEQRGYFKDEGLDVTISDFAGGSKALQAVVGGSADVVSGAFEHTLHMQSKRQMYRAFVLQGRAPMIGFGVSNKTMANYKSPADLKGKKIGVTAPGSSTNMLVSFFLAQHGLKVSDVAIIGVGAGAGAVTAMRTGQIDAISNTDPVISMLEASGELRTIADTRTMKDTLAIFGGNMPAGSLYAPQSWLDANPESAQALANAIVRADKWIQKAGVDEVAKSVPAAFLLGEPEVYKAAVRKSMDGLSPDGRIPPDGAATALKALAAYLPDFPADKIDPALVWTNQFTDVANKRYPDG</sequence>
<dbReference type="PANTHER" id="PTHR30024:SF47">
    <property type="entry name" value="TAURINE-BINDING PERIPLASMIC PROTEIN"/>
    <property type="match status" value="1"/>
</dbReference>
<dbReference type="InterPro" id="IPR006311">
    <property type="entry name" value="TAT_signal"/>
</dbReference>
<accession>A0A1C3K0Q8</accession>
<dbReference type="GO" id="GO:0042918">
    <property type="term" value="P:alkanesulfonate transmembrane transport"/>
    <property type="evidence" value="ECO:0007669"/>
    <property type="project" value="TreeGrafter"/>
</dbReference>
<dbReference type="SUPFAM" id="SSF53850">
    <property type="entry name" value="Periplasmic binding protein-like II"/>
    <property type="match status" value="1"/>
</dbReference>
<gene>
    <name evidence="4" type="ORF">ODI_00377</name>
    <name evidence="5" type="ORF">ODI_R3218</name>
</gene>
<dbReference type="STRING" id="1851544.ODI_00377"/>
<dbReference type="EMBL" id="LT907988">
    <property type="protein sequence ID" value="SOE51130.1"/>
    <property type="molecule type" value="Genomic_DNA"/>
</dbReference>
<evidence type="ECO:0000256" key="2">
    <source>
        <dbReference type="ARBA" id="ARBA00010742"/>
    </source>
</evidence>
<dbReference type="AlphaFoldDB" id="A0A1C3K0Q8"/>
<dbReference type="RefSeq" id="WP_067752113.1">
    <property type="nucleotide sequence ID" value="NZ_LT907988.1"/>
</dbReference>
<organism evidence="4 6">
    <name type="scientific">Orrella dioscoreae</name>
    <dbReference type="NCBI Taxonomy" id="1851544"/>
    <lineage>
        <taxon>Bacteria</taxon>
        <taxon>Pseudomonadati</taxon>
        <taxon>Pseudomonadota</taxon>
        <taxon>Betaproteobacteria</taxon>
        <taxon>Burkholderiales</taxon>
        <taxon>Alcaligenaceae</taxon>
        <taxon>Orrella</taxon>
    </lineage>
</organism>
<dbReference type="PROSITE" id="PS51318">
    <property type="entry name" value="TAT"/>
    <property type="match status" value="1"/>
</dbReference>
<evidence type="ECO:0000313" key="5">
    <source>
        <dbReference type="EMBL" id="SOE51130.1"/>
    </source>
</evidence>
<evidence type="ECO:0000313" key="4">
    <source>
        <dbReference type="EMBL" id="SBT24985.1"/>
    </source>
</evidence>
<reference evidence="4 6" key="1">
    <citation type="submission" date="2016-06" db="EMBL/GenBank/DDBJ databases">
        <authorList>
            <person name="Kjaerup R.B."/>
            <person name="Dalgaard T.S."/>
            <person name="Juul-Madsen H.R."/>
        </authorList>
    </citation>
    <scope>NUCLEOTIDE SEQUENCE [LARGE SCALE GENOMIC DNA]</scope>
    <source>
        <strain evidence="4">Orrdi1</strain>
    </source>
</reference>
<name>A0A1C3K0Q8_9BURK</name>
<dbReference type="GO" id="GO:0042597">
    <property type="term" value="C:periplasmic space"/>
    <property type="evidence" value="ECO:0007669"/>
    <property type="project" value="UniProtKB-SubCell"/>
</dbReference>
<dbReference type="PANTHER" id="PTHR30024">
    <property type="entry name" value="ALIPHATIC SULFONATES-BINDING PROTEIN-RELATED"/>
    <property type="match status" value="1"/>
</dbReference>
<keyword evidence="6" id="KW-1185">Reference proteome</keyword>
<keyword evidence="3" id="KW-0732">Signal</keyword>
<dbReference type="EMBL" id="FLRC01000012">
    <property type="protein sequence ID" value="SBT24985.1"/>
    <property type="molecule type" value="Genomic_DNA"/>
</dbReference>
<evidence type="ECO:0000256" key="1">
    <source>
        <dbReference type="ARBA" id="ARBA00004418"/>
    </source>
</evidence>
<proteinExistence type="inferred from homology"/>
<dbReference type="Proteomes" id="UP000078558">
    <property type="component" value="Chromosome I"/>
</dbReference>